<organism evidence="1 2">
    <name type="scientific">Thermococcus siculi</name>
    <dbReference type="NCBI Taxonomy" id="72803"/>
    <lineage>
        <taxon>Archaea</taxon>
        <taxon>Methanobacteriati</taxon>
        <taxon>Methanobacteriota</taxon>
        <taxon>Thermococci</taxon>
        <taxon>Thermococcales</taxon>
        <taxon>Thermococcaceae</taxon>
        <taxon>Thermococcus</taxon>
    </lineage>
</organism>
<evidence type="ECO:0000313" key="1">
    <source>
        <dbReference type="EMBL" id="ASJ09626.1"/>
    </source>
</evidence>
<evidence type="ECO:0000313" key="2">
    <source>
        <dbReference type="Proteomes" id="UP000250125"/>
    </source>
</evidence>
<accession>A0A2Z2MV04</accession>
<dbReference type="EMBL" id="CP015103">
    <property type="protein sequence ID" value="ASJ09626.1"/>
    <property type="molecule type" value="Genomic_DNA"/>
</dbReference>
<dbReference type="KEGG" id="tsl:A3L11_10435"/>
<reference evidence="1 2" key="1">
    <citation type="submission" date="2016-04" db="EMBL/GenBank/DDBJ databases">
        <title>Complete genome sequence of Thermococcus siculi type strain RG-20.</title>
        <authorList>
            <person name="Oger P.M."/>
        </authorList>
    </citation>
    <scope>NUCLEOTIDE SEQUENCE [LARGE SCALE GENOMIC DNA]</scope>
    <source>
        <strain evidence="1 2">RG-20</strain>
    </source>
</reference>
<dbReference type="Proteomes" id="UP000250125">
    <property type="component" value="Chromosome"/>
</dbReference>
<name>A0A2Z2MV04_9EURY</name>
<dbReference type="AlphaFoldDB" id="A0A2Z2MV04"/>
<protein>
    <submittedName>
        <fullName evidence="1">Uncharacterized protein</fullName>
    </submittedName>
</protein>
<sequence>MLLAHRKRKGYIIEKGLFGREKKIEQEYLYEKHLGLTPLADNVLGKALGVGTTHTLSERFVTQTL</sequence>
<gene>
    <name evidence="1" type="ORF">A3L11_10435</name>
</gene>
<proteinExistence type="predicted"/>
<keyword evidence="2" id="KW-1185">Reference proteome</keyword>